<name>A0A0R3Q0N3_ANGCS</name>
<protein>
    <submittedName>
        <fullName evidence="1">F-box/LRR-repeat protein</fullName>
    </submittedName>
</protein>
<evidence type="ECO:0000313" key="1">
    <source>
        <dbReference type="WBParaSite" id="ACOC_0001249501-mRNA-1"/>
    </source>
</evidence>
<dbReference type="WBParaSite" id="ACOC_0001249501-mRNA-1">
    <property type="protein sequence ID" value="ACOC_0001249501-mRNA-1"/>
    <property type="gene ID" value="ACOC_0001249501"/>
</dbReference>
<organism evidence="1">
    <name type="scientific">Angiostrongylus costaricensis</name>
    <name type="common">Nematode worm</name>
    <dbReference type="NCBI Taxonomy" id="334426"/>
    <lineage>
        <taxon>Eukaryota</taxon>
        <taxon>Metazoa</taxon>
        <taxon>Ecdysozoa</taxon>
        <taxon>Nematoda</taxon>
        <taxon>Chromadorea</taxon>
        <taxon>Rhabditida</taxon>
        <taxon>Rhabditina</taxon>
        <taxon>Rhabditomorpha</taxon>
        <taxon>Strongyloidea</taxon>
        <taxon>Metastrongylidae</taxon>
        <taxon>Angiostrongylus</taxon>
    </lineage>
</organism>
<dbReference type="Gene3D" id="3.80.10.10">
    <property type="entry name" value="Ribonuclease Inhibitor"/>
    <property type="match status" value="1"/>
</dbReference>
<reference evidence="1" key="1">
    <citation type="submission" date="2017-02" db="UniProtKB">
        <authorList>
            <consortium name="WormBaseParasite"/>
        </authorList>
    </citation>
    <scope>IDENTIFICATION</scope>
</reference>
<dbReference type="SUPFAM" id="SSF52058">
    <property type="entry name" value="L domain-like"/>
    <property type="match status" value="1"/>
</dbReference>
<dbReference type="InterPro" id="IPR032675">
    <property type="entry name" value="LRR_dom_sf"/>
</dbReference>
<proteinExistence type="predicted"/>
<dbReference type="AlphaFoldDB" id="A0A0R3Q0N3"/>
<accession>A0A0R3Q0N3</accession>
<sequence>LVADLLDVKCIDIYPYENVHILPYLHERIPNLTTLNMRPHSNQFHSSGLQLPSFPAFTKLTTLILDNYSVDGDFQLPSTIKSLEFSKREQTHYRFLLPKLANLSNLEYFTLSHADLSDANDFRTFVRAVNSMQLPKLTILASFITDVILFRALIVSGQLLMLRECKFVECDVVSIDVLKHLSMITWRQDADTGTLDECYSKLMHGCQETLKGKNARFISKMFSTGEEGKEIVVTELETMKSLIVRDYIDHQKYLTLGFIVGEHNSFEDRTTS</sequence>